<keyword evidence="3" id="KW-1185">Reference proteome</keyword>
<evidence type="ECO:0000313" key="3">
    <source>
        <dbReference type="Proteomes" id="UP001234178"/>
    </source>
</evidence>
<evidence type="ECO:0000256" key="1">
    <source>
        <dbReference type="SAM" id="MobiDB-lite"/>
    </source>
</evidence>
<comment type="caution">
    <text evidence="2">The sequence shown here is derived from an EMBL/GenBank/DDBJ whole genome shotgun (WGS) entry which is preliminary data.</text>
</comment>
<feature type="region of interest" description="Disordered" evidence="1">
    <location>
        <begin position="31"/>
        <end position="53"/>
    </location>
</feature>
<reference evidence="2 3" key="1">
    <citation type="journal article" date="2023" name="Nucleic Acids Res.">
        <title>The hologenome of Daphnia magna reveals possible DNA methylation and microbiome-mediated evolution of the host genome.</title>
        <authorList>
            <person name="Chaturvedi A."/>
            <person name="Li X."/>
            <person name="Dhandapani V."/>
            <person name="Marshall H."/>
            <person name="Kissane S."/>
            <person name="Cuenca-Cambronero M."/>
            <person name="Asole G."/>
            <person name="Calvet F."/>
            <person name="Ruiz-Romero M."/>
            <person name="Marangio P."/>
            <person name="Guigo R."/>
            <person name="Rago D."/>
            <person name="Mirbahai L."/>
            <person name="Eastwood N."/>
            <person name="Colbourne J.K."/>
            <person name="Zhou J."/>
            <person name="Mallon E."/>
            <person name="Orsini L."/>
        </authorList>
    </citation>
    <scope>NUCLEOTIDE SEQUENCE [LARGE SCALE GENOMIC DNA]</scope>
    <source>
        <strain evidence="2">LRV0_1</strain>
    </source>
</reference>
<accession>A0ABR0AIU2</accession>
<protein>
    <submittedName>
        <fullName evidence="2">Uncharacterized protein</fullName>
    </submittedName>
</protein>
<evidence type="ECO:0000313" key="2">
    <source>
        <dbReference type="EMBL" id="KAK4025047.1"/>
    </source>
</evidence>
<proteinExistence type="predicted"/>
<organism evidence="2 3">
    <name type="scientific">Daphnia magna</name>
    <dbReference type="NCBI Taxonomy" id="35525"/>
    <lineage>
        <taxon>Eukaryota</taxon>
        <taxon>Metazoa</taxon>
        <taxon>Ecdysozoa</taxon>
        <taxon>Arthropoda</taxon>
        <taxon>Crustacea</taxon>
        <taxon>Branchiopoda</taxon>
        <taxon>Diplostraca</taxon>
        <taxon>Cladocera</taxon>
        <taxon>Anomopoda</taxon>
        <taxon>Daphniidae</taxon>
        <taxon>Daphnia</taxon>
    </lineage>
</organism>
<sequence>MCSGVFEPLNNPAPLGGLLADPFDSDYVHSVSDESLEEDQQGADVGPDVNRRAARVRRPRGVRLLKIS</sequence>
<dbReference type="EMBL" id="JAOYFB010000037">
    <property type="protein sequence ID" value="KAK4025047.1"/>
    <property type="molecule type" value="Genomic_DNA"/>
</dbReference>
<gene>
    <name evidence="2" type="ORF">OUZ56_010552</name>
</gene>
<dbReference type="Proteomes" id="UP001234178">
    <property type="component" value="Unassembled WGS sequence"/>
</dbReference>
<name>A0ABR0AIU2_9CRUS</name>